<gene>
    <name evidence="13 16" type="primary">dapB</name>
    <name evidence="16" type="ORF">PZE19_08160</name>
</gene>
<feature type="binding site" evidence="13">
    <location>
        <begin position="12"/>
        <end position="17"/>
    </location>
    <ligand>
        <name>NAD(+)</name>
        <dbReference type="ChEBI" id="CHEBI:57540"/>
    </ligand>
</feature>
<keyword evidence="4 13" id="KW-0521">NADP</keyword>
<keyword evidence="8 13" id="KW-0457">Lysine biosynthesis</keyword>
<feature type="active site" description="Proton donor" evidence="13">
    <location>
        <position position="162"/>
    </location>
</feature>
<dbReference type="PANTHER" id="PTHR20836:SF0">
    <property type="entry name" value="4-HYDROXY-TETRAHYDRODIPICOLINATE REDUCTASE 1, CHLOROPLASTIC-RELATED"/>
    <property type="match status" value="1"/>
</dbReference>
<protein>
    <recommendedName>
        <fullName evidence="10 13">4-hydroxy-tetrahydrodipicolinate reductase</fullName>
        <shortName evidence="13">HTPA reductase</shortName>
        <ecNumber evidence="10 13">1.17.1.8</ecNumber>
    </recommendedName>
</protein>
<evidence type="ECO:0000256" key="5">
    <source>
        <dbReference type="ARBA" id="ARBA00022915"/>
    </source>
</evidence>
<organism evidence="16 17">
    <name type="scientific">Paludisphaera mucosa</name>
    <dbReference type="NCBI Taxonomy" id="3030827"/>
    <lineage>
        <taxon>Bacteria</taxon>
        <taxon>Pseudomonadati</taxon>
        <taxon>Planctomycetota</taxon>
        <taxon>Planctomycetia</taxon>
        <taxon>Isosphaerales</taxon>
        <taxon>Isosphaeraceae</taxon>
        <taxon>Paludisphaera</taxon>
    </lineage>
</organism>
<keyword evidence="5 13" id="KW-0220">Diaminopimelate biosynthesis</keyword>
<dbReference type="Gene3D" id="3.40.50.720">
    <property type="entry name" value="NAD(P)-binding Rossmann-like Domain"/>
    <property type="match status" value="1"/>
</dbReference>
<dbReference type="EMBL" id="JARRAG010000001">
    <property type="protein sequence ID" value="MDG3003740.1"/>
    <property type="molecule type" value="Genomic_DNA"/>
</dbReference>
<comment type="caution">
    <text evidence="13">Was originally thought to be a dihydrodipicolinate reductase (DHDPR), catalyzing the conversion of dihydrodipicolinate to tetrahydrodipicolinate. However, it was shown in E.coli that the substrate of the enzymatic reaction is not dihydrodipicolinate (DHDP) but in fact (2S,4S)-4-hydroxy-2,3,4,5-tetrahydrodipicolinic acid (HTPA), the product released by the DapA-catalyzed reaction.</text>
</comment>
<evidence type="ECO:0000313" key="16">
    <source>
        <dbReference type="EMBL" id="MDG3003740.1"/>
    </source>
</evidence>
<feature type="binding site" evidence="13">
    <location>
        <position position="38"/>
    </location>
    <ligand>
        <name>NAD(+)</name>
        <dbReference type="ChEBI" id="CHEBI:57540"/>
    </ligand>
</feature>
<comment type="subunit">
    <text evidence="13">Homotetramer.</text>
</comment>
<feature type="domain" description="Dihydrodipicolinate reductase N-terminal" evidence="14">
    <location>
        <begin position="6"/>
        <end position="128"/>
    </location>
</feature>
<dbReference type="Pfam" id="PF01113">
    <property type="entry name" value="DapB_N"/>
    <property type="match status" value="1"/>
</dbReference>
<dbReference type="InterPro" id="IPR000846">
    <property type="entry name" value="DapB_N"/>
</dbReference>
<evidence type="ECO:0000259" key="15">
    <source>
        <dbReference type="Pfam" id="PF05173"/>
    </source>
</evidence>
<comment type="caution">
    <text evidence="16">The sequence shown here is derived from an EMBL/GenBank/DDBJ whole genome shotgun (WGS) entry which is preliminary data.</text>
</comment>
<dbReference type="NCBIfam" id="TIGR00036">
    <property type="entry name" value="dapB"/>
    <property type="match status" value="1"/>
</dbReference>
<feature type="binding site" evidence="13">
    <location>
        <begin position="101"/>
        <end position="103"/>
    </location>
    <ligand>
        <name>NAD(+)</name>
        <dbReference type="ChEBI" id="CHEBI:57540"/>
    </ligand>
</feature>
<evidence type="ECO:0000256" key="7">
    <source>
        <dbReference type="ARBA" id="ARBA00023027"/>
    </source>
</evidence>
<evidence type="ECO:0000256" key="3">
    <source>
        <dbReference type="ARBA" id="ARBA00022605"/>
    </source>
</evidence>
<comment type="function">
    <text evidence="13">Catalyzes the conversion of 4-hydroxy-tetrahydrodipicolinate (HTPA) to tetrahydrodipicolinate.</text>
</comment>
<evidence type="ECO:0000256" key="11">
    <source>
        <dbReference type="ARBA" id="ARBA00049080"/>
    </source>
</evidence>
<evidence type="ECO:0000256" key="6">
    <source>
        <dbReference type="ARBA" id="ARBA00023002"/>
    </source>
</evidence>
<evidence type="ECO:0000256" key="13">
    <source>
        <dbReference type="HAMAP-Rule" id="MF_00102"/>
    </source>
</evidence>
<dbReference type="InterPro" id="IPR036291">
    <property type="entry name" value="NAD(P)-bd_dom_sf"/>
</dbReference>
<evidence type="ECO:0000256" key="12">
    <source>
        <dbReference type="ARBA" id="ARBA00049396"/>
    </source>
</evidence>
<evidence type="ECO:0000256" key="1">
    <source>
        <dbReference type="ARBA" id="ARBA00006642"/>
    </source>
</evidence>
<feature type="active site" description="Proton donor/acceptor" evidence="13">
    <location>
        <position position="158"/>
    </location>
</feature>
<dbReference type="Pfam" id="PF05173">
    <property type="entry name" value="DapB_C"/>
    <property type="match status" value="1"/>
</dbReference>
<dbReference type="PROSITE" id="PS01298">
    <property type="entry name" value="DAPB"/>
    <property type="match status" value="1"/>
</dbReference>
<accession>A0ABT6F848</accession>
<feature type="domain" description="Dihydrodipicolinate reductase C-terminal" evidence="15">
    <location>
        <begin position="132"/>
        <end position="264"/>
    </location>
</feature>
<comment type="pathway">
    <text evidence="9 13">Amino-acid biosynthesis; L-lysine biosynthesis via DAP pathway; (S)-tetrahydrodipicolinate from L-aspartate: step 4/4.</text>
</comment>
<dbReference type="RefSeq" id="WP_277860089.1">
    <property type="nucleotide sequence ID" value="NZ_JARRAG010000001.1"/>
</dbReference>
<dbReference type="Gene3D" id="3.30.360.10">
    <property type="entry name" value="Dihydrodipicolinate Reductase, domain 2"/>
    <property type="match status" value="1"/>
</dbReference>
<dbReference type="SUPFAM" id="SSF55347">
    <property type="entry name" value="Glyceraldehyde-3-phosphate dehydrogenase-like, C-terminal domain"/>
    <property type="match status" value="1"/>
</dbReference>
<comment type="subcellular location">
    <subcellularLocation>
        <location evidence="13">Cytoplasm</location>
    </subcellularLocation>
</comment>
<evidence type="ECO:0000256" key="4">
    <source>
        <dbReference type="ARBA" id="ARBA00022857"/>
    </source>
</evidence>
<evidence type="ECO:0000256" key="2">
    <source>
        <dbReference type="ARBA" id="ARBA00022490"/>
    </source>
</evidence>
<sequence length="268" mass="27883">MSTARIRIGLHGAMGRMGLRLVQLMAADPRVELVAAVDRSRLGEDAGVAAGVGPLGVSVQTLEALDLNAARPDAFIDFSHPSATSEITAYCRRGRIPVVVGTTGLEADQGEQLSAAAAEIPVLTSPNMSRAVNVLMKLVGQAAAAMGVEADVEIIERHHRLKKDAPSGTALRLAEIVEAATGAGPLVHGREGQVGERPRGEIGMHAVRAGDCPGEHTVMFAVGGDTLELSHRALNRDGFVRGAIDAAVFLAGKPPGSYTMAHVLESAR</sequence>
<evidence type="ECO:0000256" key="8">
    <source>
        <dbReference type="ARBA" id="ARBA00023154"/>
    </source>
</evidence>
<feature type="binding site" evidence="13">
    <location>
        <position position="39"/>
    </location>
    <ligand>
        <name>NADP(+)</name>
        <dbReference type="ChEBI" id="CHEBI:58349"/>
    </ligand>
</feature>
<name>A0ABT6F848_9BACT</name>
<dbReference type="GO" id="GO:0008839">
    <property type="term" value="F:4-hydroxy-tetrahydrodipicolinate reductase"/>
    <property type="evidence" value="ECO:0007669"/>
    <property type="project" value="UniProtKB-EC"/>
</dbReference>
<keyword evidence="17" id="KW-1185">Reference proteome</keyword>
<evidence type="ECO:0000256" key="9">
    <source>
        <dbReference type="ARBA" id="ARBA00037922"/>
    </source>
</evidence>
<keyword evidence="6 13" id="KW-0560">Oxidoreductase</keyword>
<keyword evidence="7 13" id="KW-0520">NAD</keyword>
<dbReference type="PANTHER" id="PTHR20836">
    <property type="entry name" value="DIHYDRODIPICOLINATE REDUCTASE"/>
    <property type="match status" value="1"/>
</dbReference>
<dbReference type="InterPro" id="IPR022664">
    <property type="entry name" value="DapB_N_CS"/>
</dbReference>
<feature type="binding site" evidence="13">
    <location>
        <begin position="168"/>
        <end position="169"/>
    </location>
    <ligand>
        <name>(S)-2,3,4,5-tetrahydrodipicolinate</name>
        <dbReference type="ChEBI" id="CHEBI:16845"/>
    </ligand>
</feature>
<keyword evidence="3 13" id="KW-0028">Amino-acid biosynthesis</keyword>
<dbReference type="HAMAP" id="MF_00102">
    <property type="entry name" value="DapB"/>
    <property type="match status" value="1"/>
</dbReference>
<dbReference type="EC" id="1.17.1.8" evidence="10 13"/>
<dbReference type="PIRSF" id="PIRSF000161">
    <property type="entry name" value="DHPR"/>
    <property type="match status" value="1"/>
</dbReference>
<comment type="similarity">
    <text evidence="1 13">Belongs to the DapB family.</text>
</comment>
<comment type="catalytic activity">
    <reaction evidence="12 13">
        <text>(S)-2,3,4,5-tetrahydrodipicolinate + NAD(+) + H2O = (2S,4S)-4-hydroxy-2,3,4,5-tetrahydrodipicolinate + NADH + H(+)</text>
        <dbReference type="Rhea" id="RHEA:35323"/>
        <dbReference type="ChEBI" id="CHEBI:15377"/>
        <dbReference type="ChEBI" id="CHEBI:15378"/>
        <dbReference type="ChEBI" id="CHEBI:16845"/>
        <dbReference type="ChEBI" id="CHEBI:57540"/>
        <dbReference type="ChEBI" id="CHEBI:57945"/>
        <dbReference type="ChEBI" id="CHEBI:67139"/>
        <dbReference type="EC" id="1.17.1.8"/>
    </reaction>
</comment>
<evidence type="ECO:0000313" key="17">
    <source>
        <dbReference type="Proteomes" id="UP001216907"/>
    </source>
</evidence>
<dbReference type="SUPFAM" id="SSF51735">
    <property type="entry name" value="NAD(P)-binding Rossmann-fold domains"/>
    <property type="match status" value="1"/>
</dbReference>
<evidence type="ECO:0000256" key="10">
    <source>
        <dbReference type="ARBA" id="ARBA00038983"/>
    </source>
</evidence>
<proteinExistence type="inferred from homology"/>
<comment type="catalytic activity">
    <reaction evidence="11 13">
        <text>(S)-2,3,4,5-tetrahydrodipicolinate + NADP(+) + H2O = (2S,4S)-4-hydroxy-2,3,4,5-tetrahydrodipicolinate + NADPH + H(+)</text>
        <dbReference type="Rhea" id="RHEA:35331"/>
        <dbReference type="ChEBI" id="CHEBI:15377"/>
        <dbReference type="ChEBI" id="CHEBI:15378"/>
        <dbReference type="ChEBI" id="CHEBI:16845"/>
        <dbReference type="ChEBI" id="CHEBI:57783"/>
        <dbReference type="ChEBI" id="CHEBI:58349"/>
        <dbReference type="ChEBI" id="CHEBI:67139"/>
        <dbReference type="EC" id="1.17.1.8"/>
    </reaction>
</comment>
<dbReference type="CDD" id="cd02274">
    <property type="entry name" value="DHDPR_N"/>
    <property type="match status" value="1"/>
</dbReference>
<dbReference type="InterPro" id="IPR022663">
    <property type="entry name" value="DapB_C"/>
</dbReference>
<evidence type="ECO:0000259" key="14">
    <source>
        <dbReference type="Pfam" id="PF01113"/>
    </source>
</evidence>
<feature type="binding site" evidence="13">
    <location>
        <position position="159"/>
    </location>
    <ligand>
        <name>(S)-2,3,4,5-tetrahydrodipicolinate</name>
        <dbReference type="ChEBI" id="CHEBI:16845"/>
    </ligand>
</feature>
<dbReference type="Proteomes" id="UP001216907">
    <property type="component" value="Unassembled WGS sequence"/>
</dbReference>
<reference evidence="16 17" key="1">
    <citation type="submission" date="2023-03" db="EMBL/GenBank/DDBJ databases">
        <title>Paludisphaera mucosa sp. nov. a novel planctomycete from northern fen.</title>
        <authorList>
            <person name="Ivanova A."/>
        </authorList>
    </citation>
    <scope>NUCLEOTIDE SEQUENCE [LARGE SCALE GENOMIC DNA]</scope>
    <source>
        <strain evidence="16 17">Pla2</strain>
    </source>
</reference>
<dbReference type="InterPro" id="IPR023940">
    <property type="entry name" value="DHDPR_bac"/>
</dbReference>
<keyword evidence="2 13" id="KW-0963">Cytoplasm</keyword>
<feature type="binding site" evidence="13">
    <location>
        <begin position="125"/>
        <end position="128"/>
    </location>
    <ligand>
        <name>NAD(+)</name>
        <dbReference type="ChEBI" id="CHEBI:57540"/>
    </ligand>
</feature>